<keyword evidence="3" id="KW-1185">Reference proteome</keyword>
<dbReference type="AlphaFoldDB" id="A0A9K3PCC4"/>
<evidence type="ECO:0000313" key="3">
    <source>
        <dbReference type="Proteomes" id="UP000693970"/>
    </source>
</evidence>
<reference evidence="2" key="2">
    <citation type="submission" date="2021-04" db="EMBL/GenBank/DDBJ databases">
        <authorList>
            <person name="Podell S."/>
        </authorList>
    </citation>
    <scope>NUCLEOTIDE SEQUENCE</scope>
    <source>
        <strain evidence="2">Hildebrandi</strain>
    </source>
</reference>
<evidence type="ECO:0000313" key="2">
    <source>
        <dbReference type="EMBL" id="KAG7342283.1"/>
    </source>
</evidence>
<dbReference type="Proteomes" id="UP000693970">
    <property type="component" value="Unassembled WGS sequence"/>
</dbReference>
<evidence type="ECO:0000256" key="1">
    <source>
        <dbReference type="SAM" id="MobiDB-lite"/>
    </source>
</evidence>
<protein>
    <submittedName>
        <fullName evidence="2">Uncharacterized protein</fullName>
    </submittedName>
</protein>
<dbReference type="EMBL" id="JAGRRH010000025">
    <property type="protein sequence ID" value="KAG7342283.1"/>
    <property type="molecule type" value="Genomic_DNA"/>
</dbReference>
<name>A0A9K3PCC4_9STRA</name>
<gene>
    <name evidence="2" type="ORF">IV203_007375</name>
</gene>
<comment type="caution">
    <text evidence="2">The sequence shown here is derived from an EMBL/GenBank/DDBJ whole genome shotgun (WGS) entry which is preliminary data.</text>
</comment>
<proteinExistence type="predicted"/>
<feature type="region of interest" description="Disordered" evidence="1">
    <location>
        <begin position="35"/>
        <end position="73"/>
    </location>
</feature>
<accession>A0A9K3PCC4</accession>
<sequence>MAKTPRTIIFRDAIPISFPPLRAVCLEIGTLPDIDPPSRSNSDITSSHEAKGSKTNPSFLSPRIPPSRKAFSPQTRLNFDAPLNSPIWRSPQTTSSVIVYYSARIASSASKDNNFRVDEWKDRQKLKPIVVKNSDGTATVAKATYKMRKG</sequence>
<reference evidence="2" key="1">
    <citation type="journal article" date="2021" name="Sci. Rep.">
        <title>Diploid genomic architecture of Nitzschia inconspicua, an elite biomass production diatom.</title>
        <authorList>
            <person name="Oliver A."/>
            <person name="Podell S."/>
            <person name="Pinowska A."/>
            <person name="Traller J.C."/>
            <person name="Smith S.R."/>
            <person name="McClure R."/>
            <person name="Beliaev A."/>
            <person name="Bohutskyi P."/>
            <person name="Hill E.A."/>
            <person name="Rabines A."/>
            <person name="Zheng H."/>
            <person name="Allen L.Z."/>
            <person name="Kuo A."/>
            <person name="Grigoriev I.V."/>
            <person name="Allen A.E."/>
            <person name="Hazlebeck D."/>
            <person name="Allen E.E."/>
        </authorList>
    </citation>
    <scope>NUCLEOTIDE SEQUENCE</scope>
    <source>
        <strain evidence="2">Hildebrandi</strain>
    </source>
</reference>
<organism evidence="2 3">
    <name type="scientific">Nitzschia inconspicua</name>
    <dbReference type="NCBI Taxonomy" id="303405"/>
    <lineage>
        <taxon>Eukaryota</taxon>
        <taxon>Sar</taxon>
        <taxon>Stramenopiles</taxon>
        <taxon>Ochrophyta</taxon>
        <taxon>Bacillariophyta</taxon>
        <taxon>Bacillariophyceae</taxon>
        <taxon>Bacillariophycidae</taxon>
        <taxon>Bacillariales</taxon>
        <taxon>Bacillariaceae</taxon>
        <taxon>Nitzschia</taxon>
    </lineage>
</organism>